<organism evidence="2 3">
    <name type="scientific">Bacillus mycoides</name>
    <dbReference type="NCBI Taxonomy" id="1405"/>
    <lineage>
        <taxon>Bacteria</taxon>
        <taxon>Bacillati</taxon>
        <taxon>Bacillota</taxon>
        <taxon>Bacilli</taxon>
        <taxon>Bacillales</taxon>
        <taxon>Bacillaceae</taxon>
        <taxon>Bacillus</taxon>
        <taxon>Bacillus cereus group</taxon>
    </lineage>
</organism>
<dbReference type="AlphaFoldDB" id="A0A653RNL0"/>
<dbReference type="Proteomes" id="UP000437562">
    <property type="component" value="Unassembled WGS sequence"/>
</dbReference>
<evidence type="ECO:0000313" key="2">
    <source>
        <dbReference type="EMBL" id="VXB57276.1"/>
    </source>
</evidence>
<proteinExistence type="predicted"/>
<feature type="transmembrane region" description="Helical" evidence="1">
    <location>
        <begin position="15"/>
        <end position="34"/>
    </location>
</feature>
<reference evidence="2 3" key="1">
    <citation type="submission" date="2019-10" db="EMBL/GenBank/DDBJ databases">
        <authorList>
            <person name="Karimi E."/>
        </authorList>
    </citation>
    <scope>NUCLEOTIDE SEQUENCE [LARGE SCALE GENOMIC DNA]</scope>
    <source>
        <strain evidence="2">Bacillus sp. 71</strain>
    </source>
</reference>
<dbReference type="EMBL" id="CABWMC010000003">
    <property type="protein sequence ID" value="VXB57276.1"/>
    <property type="molecule type" value="Genomic_DNA"/>
</dbReference>
<sequence length="51" mass="6267">MEYQLSILKKLNSFIPLYDIITMFWKTLMLLGFYHENKKELIKKELLIFVK</sequence>
<evidence type="ECO:0000256" key="1">
    <source>
        <dbReference type="SAM" id="Phobius"/>
    </source>
</evidence>
<keyword evidence="1" id="KW-1133">Transmembrane helix</keyword>
<accession>A0A653RNL0</accession>
<keyword evidence="1" id="KW-0812">Transmembrane</keyword>
<keyword evidence="1" id="KW-0472">Membrane</keyword>
<evidence type="ECO:0000313" key="3">
    <source>
        <dbReference type="Proteomes" id="UP000437562"/>
    </source>
</evidence>
<name>A0A653RNL0_BACMY</name>
<protein>
    <submittedName>
        <fullName evidence="2">Uncharacterized protein</fullName>
    </submittedName>
</protein>
<gene>
    <name evidence="2" type="ORF">BACI71_110831</name>
</gene>